<name>A0ABN7ALK7_9HEMI</name>
<evidence type="ECO:0000313" key="4">
    <source>
        <dbReference type="Proteomes" id="UP001307889"/>
    </source>
</evidence>
<dbReference type="EMBL" id="AP028912">
    <property type="protein sequence ID" value="BES93110.1"/>
    <property type="molecule type" value="Genomic_DNA"/>
</dbReference>
<evidence type="ECO:0000313" key="3">
    <source>
        <dbReference type="EMBL" id="BES93110.1"/>
    </source>
</evidence>
<proteinExistence type="predicted"/>
<feature type="region of interest" description="Disordered" evidence="1">
    <location>
        <begin position="26"/>
        <end position="111"/>
    </location>
</feature>
<keyword evidence="2" id="KW-0732">Signal</keyword>
<feature type="chain" id="PRO_5046532748" evidence="2">
    <location>
        <begin position="21"/>
        <end position="430"/>
    </location>
</feature>
<feature type="compositionally biased region" description="Low complexity" evidence="1">
    <location>
        <begin position="83"/>
        <end position="102"/>
    </location>
</feature>
<dbReference type="Proteomes" id="UP001307889">
    <property type="component" value="Chromosome 4"/>
</dbReference>
<gene>
    <name evidence="3" type="ORF">NTJ_05919</name>
</gene>
<keyword evidence="4" id="KW-1185">Reference proteome</keyword>
<accession>A0ABN7ALK7</accession>
<feature type="region of interest" description="Disordered" evidence="1">
    <location>
        <begin position="143"/>
        <end position="183"/>
    </location>
</feature>
<feature type="compositionally biased region" description="Gly residues" evidence="1">
    <location>
        <begin position="26"/>
        <end position="61"/>
    </location>
</feature>
<protein>
    <submittedName>
        <fullName evidence="3">Uncharacterized protein</fullName>
    </submittedName>
</protein>
<reference evidence="3 4" key="1">
    <citation type="submission" date="2023-09" db="EMBL/GenBank/DDBJ databases">
        <title>Nesidiocoris tenuis whole genome shotgun sequence.</title>
        <authorList>
            <person name="Shibata T."/>
            <person name="Shimoda M."/>
            <person name="Kobayashi T."/>
            <person name="Uehara T."/>
        </authorList>
    </citation>
    <scope>NUCLEOTIDE SEQUENCE [LARGE SCALE GENOMIC DNA]</scope>
    <source>
        <strain evidence="3 4">Japan</strain>
    </source>
</reference>
<sequence length="430" mass="45582">MKTCTILALCAFVCVGLSEAAGGGWGGQAGARGGPQGSSGQWGGQNGAQLGGQNGQWGGQNGQSAGQQGNEWGGQAGGRSAYGQNGNQGQAGPRGRQQGAQGDTQSLFGPDGMRYGATLIYEDTRQGYESNIPGAKAKYIRYGSGGSPGGSDGLARGRSGQNGQQGWQQGGQQGQGSDSDREQKGSLILRANRIRPLSPENGVFSEDQRPPKSLKALDRMGDVFAKEKPQEGSGWILREATLDFVRSATLAIAMDGDNQLMTVTMLTPLLLVFGLIAAASGHGVATSSQSMVSGEGWRYSYGIAHGPHGIGHAVGESFPHGYGGFGAYAPSFGYHLAPPPSLPPHPVIVKLPPTYLPPRPVYLPPKPAYLPTPYVYVTKWPHPSPYGYAHGYTHPYYGHGYHHYHDDDDDEHDHEHGHISYGDPFLYHKK</sequence>
<evidence type="ECO:0000256" key="2">
    <source>
        <dbReference type="SAM" id="SignalP"/>
    </source>
</evidence>
<evidence type="ECO:0000256" key="1">
    <source>
        <dbReference type="SAM" id="MobiDB-lite"/>
    </source>
</evidence>
<feature type="compositionally biased region" description="Gly residues" evidence="1">
    <location>
        <begin position="143"/>
        <end position="152"/>
    </location>
</feature>
<organism evidence="3 4">
    <name type="scientific">Nesidiocoris tenuis</name>
    <dbReference type="NCBI Taxonomy" id="355587"/>
    <lineage>
        <taxon>Eukaryota</taxon>
        <taxon>Metazoa</taxon>
        <taxon>Ecdysozoa</taxon>
        <taxon>Arthropoda</taxon>
        <taxon>Hexapoda</taxon>
        <taxon>Insecta</taxon>
        <taxon>Pterygota</taxon>
        <taxon>Neoptera</taxon>
        <taxon>Paraneoptera</taxon>
        <taxon>Hemiptera</taxon>
        <taxon>Heteroptera</taxon>
        <taxon>Panheteroptera</taxon>
        <taxon>Cimicomorpha</taxon>
        <taxon>Miridae</taxon>
        <taxon>Dicyphina</taxon>
        <taxon>Nesidiocoris</taxon>
    </lineage>
</organism>
<feature type="signal peptide" evidence="2">
    <location>
        <begin position="1"/>
        <end position="20"/>
    </location>
</feature>